<dbReference type="InterPro" id="IPR036869">
    <property type="entry name" value="J_dom_sf"/>
</dbReference>
<dbReference type="InterPro" id="IPR004640">
    <property type="entry name" value="HscB"/>
</dbReference>
<evidence type="ECO:0000313" key="5">
    <source>
        <dbReference type="Proteomes" id="UP001215151"/>
    </source>
</evidence>
<dbReference type="InterPro" id="IPR009073">
    <property type="entry name" value="HscB_oligo_C"/>
</dbReference>
<comment type="caution">
    <text evidence="4">The sequence shown here is derived from an EMBL/GenBank/DDBJ whole genome shotgun (WGS) entry which is preliminary data.</text>
</comment>
<dbReference type="SMART" id="SM00271">
    <property type="entry name" value="DnaJ"/>
    <property type="match status" value="1"/>
</dbReference>
<dbReference type="EMBL" id="JAPEVG010000044">
    <property type="protein sequence ID" value="KAJ8489775.1"/>
    <property type="molecule type" value="Genomic_DNA"/>
</dbReference>
<protein>
    <recommendedName>
        <fullName evidence="3">J domain-containing protein</fullName>
    </recommendedName>
</protein>
<dbReference type="InterPro" id="IPR036386">
    <property type="entry name" value="HscB_C_sf"/>
</dbReference>
<dbReference type="Gene3D" id="1.10.287.110">
    <property type="entry name" value="DnaJ domain"/>
    <property type="match status" value="1"/>
</dbReference>
<dbReference type="GO" id="GO:0051259">
    <property type="term" value="P:protein complex oligomerization"/>
    <property type="evidence" value="ECO:0007669"/>
    <property type="project" value="InterPro"/>
</dbReference>
<dbReference type="NCBIfam" id="TIGR00714">
    <property type="entry name" value="hscB"/>
    <property type="match status" value="1"/>
</dbReference>
<gene>
    <name evidence="4" type="ORF">ONZ51_g2746</name>
</gene>
<dbReference type="AlphaFoldDB" id="A0AAD7U1H3"/>
<evidence type="ECO:0000313" key="4">
    <source>
        <dbReference type="EMBL" id="KAJ8489775.1"/>
    </source>
</evidence>
<proteinExistence type="inferred from homology"/>
<dbReference type="Pfam" id="PF07743">
    <property type="entry name" value="HSCB_C"/>
    <property type="match status" value="1"/>
</dbReference>
<dbReference type="InterPro" id="IPR001623">
    <property type="entry name" value="DnaJ_domain"/>
</dbReference>
<evidence type="ECO:0000259" key="3">
    <source>
        <dbReference type="PROSITE" id="PS50076"/>
    </source>
</evidence>
<sequence length="170" mass="19231">MTYHEMLGTPYEPNPFTVDVQQLKNQFRAVQAVVHPDRWVSRPPEQQAIAAAMSSRINEALHRLSNPLRRAEYILAREGFAGEESDKLDDMELLMEVMEARESLANAQSPEEVAEIRAENDAKIQDSIQEIERLVADKDWPALRTAAIRLKYLQGIESAAAAWPASVHDH</sequence>
<dbReference type="PROSITE" id="PS50076">
    <property type="entry name" value="DNAJ_2"/>
    <property type="match status" value="1"/>
</dbReference>
<dbReference type="GO" id="GO:0001671">
    <property type="term" value="F:ATPase activator activity"/>
    <property type="evidence" value="ECO:0007669"/>
    <property type="project" value="InterPro"/>
</dbReference>
<dbReference type="PANTHER" id="PTHR14021">
    <property type="entry name" value="IRON-SULFUR CLUSTER CO-CHAPERONE PROTEIN HSCB"/>
    <property type="match status" value="1"/>
</dbReference>
<evidence type="ECO:0000256" key="2">
    <source>
        <dbReference type="ARBA" id="ARBA00023186"/>
    </source>
</evidence>
<feature type="domain" description="J" evidence="3">
    <location>
        <begin position="2"/>
        <end position="77"/>
    </location>
</feature>
<dbReference type="Proteomes" id="UP001215151">
    <property type="component" value="Unassembled WGS sequence"/>
</dbReference>
<dbReference type="SUPFAM" id="SSF47144">
    <property type="entry name" value="HSC20 (HSCB), C-terminal oligomerisation domain"/>
    <property type="match status" value="1"/>
</dbReference>
<name>A0AAD7U1H3_9APHY</name>
<keyword evidence="2" id="KW-0143">Chaperone</keyword>
<comment type="similarity">
    <text evidence="1">Belongs to the HscB family.</text>
</comment>
<dbReference type="GO" id="GO:0044571">
    <property type="term" value="P:[2Fe-2S] cluster assembly"/>
    <property type="evidence" value="ECO:0007669"/>
    <property type="project" value="InterPro"/>
</dbReference>
<dbReference type="GO" id="GO:0051087">
    <property type="term" value="F:protein-folding chaperone binding"/>
    <property type="evidence" value="ECO:0007669"/>
    <property type="project" value="InterPro"/>
</dbReference>
<evidence type="ECO:0000256" key="1">
    <source>
        <dbReference type="ARBA" id="ARBA00010476"/>
    </source>
</evidence>
<keyword evidence="5" id="KW-1185">Reference proteome</keyword>
<dbReference type="GO" id="GO:0005739">
    <property type="term" value="C:mitochondrion"/>
    <property type="evidence" value="ECO:0007669"/>
    <property type="project" value="TreeGrafter"/>
</dbReference>
<accession>A0AAD7U1H3</accession>
<dbReference type="SUPFAM" id="SSF46565">
    <property type="entry name" value="Chaperone J-domain"/>
    <property type="match status" value="1"/>
</dbReference>
<organism evidence="4 5">
    <name type="scientific">Trametes cubensis</name>
    <dbReference type="NCBI Taxonomy" id="1111947"/>
    <lineage>
        <taxon>Eukaryota</taxon>
        <taxon>Fungi</taxon>
        <taxon>Dikarya</taxon>
        <taxon>Basidiomycota</taxon>
        <taxon>Agaricomycotina</taxon>
        <taxon>Agaricomycetes</taxon>
        <taxon>Polyporales</taxon>
        <taxon>Polyporaceae</taxon>
        <taxon>Trametes</taxon>
    </lineage>
</organism>
<dbReference type="PANTHER" id="PTHR14021:SF15">
    <property type="entry name" value="IRON-SULFUR CLUSTER CO-CHAPERONE PROTEIN HSCB"/>
    <property type="match status" value="1"/>
</dbReference>
<dbReference type="Gene3D" id="1.20.1280.20">
    <property type="entry name" value="HscB, C-terminal domain"/>
    <property type="match status" value="1"/>
</dbReference>
<reference evidence="4" key="1">
    <citation type="submission" date="2022-11" db="EMBL/GenBank/DDBJ databases">
        <title>Genome Sequence of Cubamyces cubensis.</title>
        <authorList>
            <person name="Buettner E."/>
        </authorList>
    </citation>
    <scope>NUCLEOTIDE SEQUENCE</scope>
    <source>
        <strain evidence="4">MPL-01</strain>
    </source>
</reference>